<dbReference type="OMA" id="MHISTGQ"/>
<evidence type="ECO:0000313" key="3">
    <source>
        <dbReference type="Proteomes" id="UP000287033"/>
    </source>
</evidence>
<dbReference type="PANTHER" id="PTHR21847:SF1">
    <property type="entry name" value="EF-HAND CALCIUM-BINDING DOMAIN-CONTAINING PROTEIN 10"/>
    <property type="match status" value="1"/>
</dbReference>
<dbReference type="InterPro" id="IPR002048">
    <property type="entry name" value="EF_hand_dom"/>
</dbReference>
<accession>A0A401SW51</accession>
<dbReference type="OrthoDB" id="10260455at2759"/>
<dbReference type="GO" id="GO:0005509">
    <property type="term" value="F:calcium ion binding"/>
    <property type="evidence" value="ECO:0007669"/>
    <property type="project" value="InterPro"/>
</dbReference>
<evidence type="ECO:0000313" key="2">
    <source>
        <dbReference type="EMBL" id="GCC34613.1"/>
    </source>
</evidence>
<keyword evidence="3" id="KW-1185">Reference proteome</keyword>
<proteinExistence type="predicted"/>
<reference evidence="2 3" key="1">
    <citation type="journal article" date="2018" name="Nat. Ecol. Evol.">
        <title>Shark genomes provide insights into elasmobranch evolution and the origin of vertebrates.</title>
        <authorList>
            <person name="Hara Y"/>
            <person name="Yamaguchi K"/>
            <person name="Onimaru K"/>
            <person name="Kadota M"/>
            <person name="Koyanagi M"/>
            <person name="Keeley SD"/>
            <person name="Tatsumi K"/>
            <person name="Tanaka K"/>
            <person name="Motone F"/>
            <person name="Kageyama Y"/>
            <person name="Nozu R"/>
            <person name="Adachi N"/>
            <person name="Nishimura O"/>
            <person name="Nakagawa R"/>
            <person name="Tanegashima C"/>
            <person name="Kiyatake I"/>
            <person name="Matsumoto R"/>
            <person name="Murakumo K"/>
            <person name="Nishida K"/>
            <person name="Terakita A"/>
            <person name="Kuratani S"/>
            <person name="Sato K"/>
            <person name="Hyodo S Kuraku.S."/>
        </authorList>
    </citation>
    <scope>NUCLEOTIDE SEQUENCE [LARGE SCALE GENOMIC DNA]</scope>
</reference>
<dbReference type="InterPro" id="IPR056587">
    <property type="entry name" value="EF_EFCAB10_C"/>
</dbReference>
<dbReference type="PROSITE" id="PS50222">
    <property type="entry name" value="EF_HAND_2"/>
    <property type="match status" value="1"/>
</dbReference>
<gene>
    <name evidence="2" type="ORF">chiPu_0013088</name>
</gene>
<dbReference type="PANTHER" id="PTHR21847">
    <property type="entry name" value="EF-HAND CALCIUM-BINDING DOMAIN-CONTAINING PROTEIN 10"/>
    <property type="match status" value="1"/>
</dbReference>
<organism evidence="2 3">
    <name type="scientific">Chiloscyllium punctatum</name>
    <name type="common">Brownbanded bambooshark</name>
    <name type="synonym">Hemiscyllium punctatum</name>
    <dbReference type="NCBI Taxonomy" id="137246"/>
    <lineage>
        <taxon>Eukaryota</taxon>
        <taxon>Metazoa</taxon>
        <taxon>Chordata</taxon>
        <taxon>Craniata</taxon>
        <taxon>Vertebrata</taxon>
        <taxon>Chondrichthyes</taxon>
        <taxon>Elasmobranchii</taxon>
        <taxon>Galeomorphii</taxon>
        <taxon>Galeoidea</taxon>
        <taxon>Orectolobiformes</taxon>
        <taxon>Hemiscylliidae</taxon>
        <taxon>Chiloscyllium</taxon>
    </lineage>
</organism>
<sequence>MHISTGQTPRNHAAVIEIVIHWKCLNALLNKDVWEVGKISVGSFVVQDVGKENNVNGEAEDAKPLEFLVQQLEKLKTARDTKKDYPSLFDESNLDAVFGILDPTKQGHVTLRQYREALKTLGIKDFEMDPKGAEDDKITLETFKREAKVGLMNTCATFKTV</sequence>
<protein>
    <recommendedName>
        <fullName evidence="1">EF-hand domain-containing protein</fullName>
    </recommendedName>
</protein>
<dbReference type="InterPro" id="IPR039879">
    <property type="entry name" value="EFC10"/>
</dbReference>
<evidence type="ECO:0000259" key="1">
    <source>
        <dbReference type="PROSITE" id="PS50222"/>
    </source>
</evidence>
<dbReference type="EMBL" id="BEZZ01000615">
    <property type="protein sequence ID" value="GCC34613.1"/>
    <property type="molecule type" value="Genomic_DNA"/>
</dbReference>
<comment type="caution">
    <text evidence="2">The sequence shown here is derived from an EMBL/GenBank/DDBJ whole genome shotgun (WGS) entry which is preliminary data.</text>
</comment>
<dbReference type="STRING" id="137246.A0A401SW51"/>
<dbReference type="AlphaFoldDB" id="A0A401SW51"/>
<feature type="domain" description="EF-hand" evidence="1">
    <location>
        <begin position="89"/>
        <end position="124"/>
    </location>
</feature>
<name>A0A401SW51_CHIPU</name>
<dbReference type="Pfam" id="PF24548">
    <property type="entry name" value="EF_EFCAB10_C"/>
    <property type="match status" value="1"/>
</dbReference>
<dbReference type="Proteomes" id="UP000287033">
    <property type="component" value="Unassembled WGS sequence"/>
</dbReference>